<dbReference type="OrthoDB" id="2985022at2759"/>
<dbReference type="Proteomes" id="UP000298030">
    <property type="component" value="Unassembled WGS sequence"/>
</dbReference>
<feature type="chain" id="PRO_5021262211" evidence="1">
    <location>
        <begin position="23"/>
        <end position="150"/>
    </location>
</feature>
<evidence type="ECO:0000313" key="2">
    <source>
        <dbReference type="EMBL" id="TEB27764.1"/>
    </source>
</evidence>
<proteinExistence type="predicted"/>
<comment type="caution">
    <text evidence="2">The sequence shown here is derived from an EMBL/GenBank/DDBJ whole genome shotgun (WGS) entry which is preliminary data.</text>
</comment>
<name>A0A4Y7T1D7_COPMI</name>
<gene>
    <name evidence="2" type="ORF">FA13DRAFT_1765274</name>
</gene>
<reference evidence="2 3" key="1">
    <citation type="journal article" date="2019" name="Nat. Ecol. Evol.">
        <title>Megaphylogeny resolves global patterns of mushroom evolution.</title>
        <authorList>
            <person name="Varga T."/>
            <person name="Krizsan K."/>
            <person name="Foldi C."/>
            <person name="Dima B."/>
            <person name="Sanchez-Garcia M."/>
            <person name="Sanchez-Ramirez S."/>
            <person name="Szollosi G.J."/>
            <person name="Szarkandi J.G."/>
            <person name="Papp V."/>
            <person name="Albert L."/>
            <person name="Andreopoulos W."/>
            <person name="Angelini C."/>
            <person name="Antonin V."/>
            <person name="Barry K.W."/>
            <person name="Bougher N.L."/>
            <person name="Buchanan P."/>
            <person name="Buyck B."/>
            <person name="Bense V."/>
            <person name="Catcheside P."/>
            <person name="Chovatia M."/>
            <person name="Cooper J."/>
            <person name="Damon W."/>
            <person name="Desjardin D."/>
            <person name="Finy P."/>
            <person name="Geml J."/>
            <person name="Haridas S."/>
            <person name="Hughes K."/>
            <person name="Justo A."/>
            <person name="Karasinski D."/>
            <person name="Kautmanova I."/>
            <person name="Kiss B."/>
            <person name="Kocsube S."/>
            <person name="Kotiranta H."/>
            <person name="LaButti K.M."/>
            <person name="Lechner B.E."/>
            <person name="Liimatainen K."/>
            <person name="Lipzen A."/>
            <person name="Lukacs Z."/>
            <person name="Mihaltcheva S."/>
            <person name="Morgado L.N."/>
            <person name="Niskanen T."/>
            <person name="Noordeloos M.E."/>
            <person name="Ohm R.A."/>
            <person name="Ortiz-Santana B."/>
            <person name="Ovrebo C."/>
            <person name="Racz N."/>
            <person name="Riley R."/>
            <person name="Savchenko A."/>
            <person name="Shiryaev A."/>
            <person name="Soop K."/>
            <person name="Spirin V."/>
            <person name="Szebenyi C."/>
            <person name="Tomsovsky M."/>
            <person name="Tulloss R.E."/>
            <person name="Uehling J."/>
            <person name="Grigoriev I.V."/>
            <person name="Vagvolgyi C."/>
            <person name="Papp T."/>
            <person name="Martin F.M."/>
            <person name="Miettinen O."/>
            <person name="Hibbett D.S."/>
            <person name="Nagy L.G."/>
        </authorList>
    </citation>
    <scope>NUCLEOTIDE SEQUENCE [LARGE SCALE GENOMIC DNA]</scope>
    <source>
        <strain evidence="2 3">FP101781</strain>
    </source>
</reference>
<sequence>MKFYTLGPITFAALSTISVVVATPTPASNGVMTDAQLDHWLATTDAELTFVDGADKIPSTLKDQAILATRVVYCSQRFGRTCGGKCTVYNGNAACLPAADTACLQATTNLAFCSRPDCANPCTELSACIEWLNDGFCYTPETRSIIVPWT</sequence>
<feature type="signal peptide" evidence="1">
    <location>
        <begin position="1"/>
        <end position="22"/>
    </location>
</feature>
<evidence type="ECO:0000256" key="1">
    <source>
        <dbReference type="SAM" id="SignalP"/>
    </source>
</evidence>
<evidence type="ECO:0000313" key="3">
    <source>
        <dbReference type="Proteomes" id="UP000298030"/>
    </source>
</evidence>
<accession>A0A4Y7T1D7</accession>
<dbReference type="EMBL" id="QPFP01000037">
    <property type="protein sequence ID" value="TEB27764.1"/>
    <property type="molecule type" value="Genomic_DNA"/>
</dbReference>
<dbReference type="AlphaFoldDB" id="A0A4Y7T1D7"/>
<protein>
    <submittedName>
        <fullName evidence="2">Uncharacterized protein</fullName>
    </submittedName>
</protein>
<organism evidence="2 3">
    <name type="scientific">Coprinellus micaceus</name>
    <name type="common">Glistening ink-cap mushroom</name>
    <name type="synonym">Coprinus micaceus</name>
    <dbReference type="NCBI Taxonomy" id="71717"/>
    <lineage>
        <taxon>Eukaryota</taxon>
        <taxon>Fungi</taxon>
        <taxon>Dikarya</taxon>
        <taxon>Basidiomycota</taxon>
        <taxon>Agaricomycotina</taxon>
        <taxon>Agaricomycetes</taxon>
        <taxon>Agaricomycetidae</taxon>
        <taxon>Agaricales</taxon>
        <taxon>Agaricineae</taxon>
        <taxon>Psathyrellaceae</taxon>
        <taxon>Coprinellus</taxon>
    </lineage>
</organism>
<keyword evidence="1" id="KW-0732">Signal</keyword>
<keyword evidence="3" id="KW-1185">Reference proteome</keyword>